<sequence>MPGLSALIQTGDSLAGGFNAALGTLGTQVSGMLSGGLGGGLPGLPR</sequence>
<comment type="caution">
    <text evidence="1">The sequence shown here is derived from an EMBL/GenBank/DDBJ whole genome shotgun (WGS) entry which is preliminary data.</text>
</comment>
<evidence type="ECO:0000313" key="2">
    <source>
        <dbReference type="Proteomes" id="UP000020681"/>
    </source>
</evidence>
<protein>
    <submittedName>
        <fullName evidence="1">PE-PGRS family domain protein</fullName>
    </submittedName>
</protein>
<evidence type="ECO:0000313" key="1">
    <source>
        <dbReference type="EMBL" id="EUA91822.1"/>
    </source>
</evidence>
<dbReference type="Proteomes" id="UP000020681">
    <property type="component" value="Unassembled WGS sequence"/>
</dbReference>
<accession>A0ABP3AKZ8</accession>
<dbReference type="EMBL" id="JAOL01000085">
    <property type="protein sequence ID" value="EUA91822.1"/>
    <property type="molecule type" value="Genomic_DNA"/>
</dbReference>
<keyword evidence="2" id="KW-1185">Reference proteome</keyword>
<reference evidence="1 2" key="1">
    <citation type="submission" date="2014-01" db="EMBL/GenBank/DDBJ databases">
        <authorList>
            <person name="Dobos K."/>
            <person name="Lenaerts A."/>
            <person name="Ordway D."/>
            <person name="DeGroote M.A."/>
            <person name="Parker T."/>
            <person name="Sizemore C."/>
            <person name="Tallon L.J."/>
            <person name="Sadzewicz L.K."/>
            <person name="Sengamalay N."/>
            <person name="Fraser C.M."/>
            <person name="Hine E."/>
            <person name="Shefchek K.A."/>
            <person name="Das S.P."/>
            <person name="Tettelin H."/>
        </authorList>
    </citation>
    <scope>NUCLEOTIDE SEQUENCE [LARGE SCALE GENOMIC DNA]</scope>
    <source>
        <strain evidence="1 2">Harvey</strain>
    </source>
</reference>
<organism evidence="1 2">
    <name type="scientific">Mycobacterium ulcerans str. Harvey</name>
    <dbReference type="NCBI Taxonomy" id="1299332"/>
    <lineage>
        <taxon>Bacteria</taxon>
        <taxon>Bacillati</taxon>
        <taxon>Actinomycetota</taxon>
        <taxon>Actinomycetes</taxon>
        <taxon>Mycobacteriales</taxon>
        <taxon>Mycobacteriaceae</taxon>
        <taxon>Mycobacterium</taxon>
        <taxon>Mycobacterium ulcerans group</taxon>
    </lineage>
</organism>
<proteinExistence type="predicted"/>
<name>A0ABP3AKZ8_MYCUL</name>
<gene>
    <name evidence="1" type="ORF">I551_1689</name>
</gene>